<keyword evidence="4" id="KW-1133">Transmembrane helix</keyword>
<dbReference type="PANTHER" id="PTHR45665">
    <property type="entry name" value="AQUAPORIN-8"/>
    <property type="match status" value="1"/>
</dbReference>
<dbReference type="AlphaFoldDB" id="A0A8S1MLQ0"/>
<evidence type="ECO:0000256" key="3">
    <source>
        <dbReference type="ARBA" id="ARBA00022737"/>
    </source>
</evidence>
<dbReference type="OMA" id="PICTLVG"/>
<organism evidence="5 6">
    <name type="scientific">Paramecium primaurelia</name>
    <dbReference type="NCBI Taxonomy" id="5886"/>
    <lineage>
        <taxon>Eukaryota</taxon>
        <taxon>Sar</taxon>
        <taxon>Alveolata</taxon>
        <taxon>Ciliophora</taxon>
        <taxon>Intramacronucleata</taxon>
        <taxon>Oligohymenophorea</taxon>
        <taxon>Peniculida</taxon>
        <taxon>Parameciidae</taxon>
        <taxon>Paramecium</taxon>
    </lineage>
</organism>
<dbReference type="GO" id="GO:0016020">
    <property type="term" value="C:membrane"/>
    <property type="evidence" value="ECO:0007669"/>
    <property type="project" value="InterPro"/>
</dbReference>
<dbReference type="Proteomes" id="UP000688137">
    <property type="component" value="Unassembled WGS sequence"/>
</dbReference>
<gene>
    <name evidence="5" type="ORF">PPRIM_AZ9-3.1.T0640023</name>
</gene>
<evidence type="ECO:0008006" key="7">
    <source>
        <dbReference type="Google" id="ProtNLM"/>
    </source>
</evidence>
<feature type="transmembrane region" description="Helical" evidence="4">
    <location>
        <begin position="48"/>
        <end position="69"/>
    </location>
</feature>
<proteinExistence type="predicted"/>
<dbReference type="GO" id="GO:0012505">
    <property type="term" value="C:endomembrane system"/>
    <property type="evidence" value="ECO:0007669"/>
    <property type="project" value="UniProtKB-SubCell"/>
</dbReference>
<accession>A0A8S1MLQ0</accession>
<evidence type="ECO:0000256" key="4">
    <source>
        <dbReference type="SAM" id="Phobius"/>
    </source>
</evidence>
<keyword evidence="4" id="KW-0812">Transmembrane</keyword>
<protein>
    <recommendedName>
        <fullName evidence="7">Aquaporin</fullName>
    </recommendedName>
</protein>
<comment type="subcellular location">
    <subcellularLocation>
        <location evidence="1">Endomembrane system</location>
        <topology evidence="1">Multi-pass membrane protein</topology>
    </subcellularLocation>
</comment>
<feature type="transmembrane region" description="Helical" evidence="4">
    <location>
        <begin position="127"/>
        <end position="145"/>
    </location>
</feature>
<keyword evidence="3" id="KW-0677">Repeat</keyword>
<evidence type="ECO:0000313" key="6">
    <source>
        <dbReference type="Proteomes" id="UP000688137"/>
    </source>
</evidence>
<feature type="transmembrane region" description="Helical" evidence="4">
    <location>
        <begin position="184"/>
        <end position="202"/>
    </location>
</feature>
<sequence>MEPTVNQFQVNPEDSKEKEAAQIYNIVVFETIGTLLVIYGALATQNNFGLSLVYFISLTLFGRLSGGYFNPICTLIGFIDGAINNKKTMYFIGSQILASLIAGMFFMPLFANSNNLPYYESLPTHQVLGTLMSEIAGSVIFFTFIQIQTAENTKITSTQIQSSAFISIIYFVARQYTATMGNSLFNPAAAFGLQLFYGIYYGRWNQMINLLMFVMGPWIGALLAITFYWKIYTPTLIIKSTN</sequence>
<dbReference type="InterPro" id="IPR034294">
    <property type="entry name" value="Aquaporin_transptr"/>
</dbReference>
<evidence type="ECO:0000256" key="1">
    <source>
        <dbReference type="ARBA" id="ARBA00004127"/>
    </source>
</evidence>
<keyword evidence="2" id="KW-0813">Transport</keyword>
<feature type="transmembrane region" description="Helical" evidence="4">
    <location>
        <begin position="23"/>
        <end position="42"/>
    </location>
</feature>
<feature type="transmembrane region" description="Helical" evidence="4">
    <location>
        <begin position="89"/>
        <end position="107"/>
    </location>
</feature>
<dbReference type="Pfam" id="PF00230">
    <property type="entry name" value="MIP"/>
    <property type="match status" value="1"/>
</dbReference>
<comment type="caution">
    <text evidence="5">The sequence shown here is derived from an EMBL/GenBank/DDBJ whole genome shotgun (WGS) entry which is preliminary data.</text>
</comment>
<dbReference type="InterPro" id="IPR000425">
    <property type="entry name" value="MIP"/>
</dbReference>
<feature type="transmembrane region" description="Helical" evidence="4">
    <location>
        <begin position="208"/>
        <end position="229"/>
    </location>
</feature>
<keyword evidence="6" id="KW-1185">Reference proteome</keyword>
<evidence type="ECO:0000313" key="5">
    <source>
        <dbReference type="EMBL" id="CAD8080569.1"/>
    </source>
</evidence>
<dbReference type="PANTHER" id="PTHR45665:SF9">
    <property type="entry name" value="AQUAPORIN-8"/>
    <property type="match status" value="1"/>
</dbReference>
<reference evidence="5" key="1">
    <citation type="submission" date="2021-01" db="EMBL/GenBank/DDBJ databases">
        <authorList>
            <consortium name="Genoscope - CEA"/>
            <person name="William W."/>
        </authorList>
    </citation>
    <scope>NUCLEOTIDE SEQUENCE</scope>
</reference>
<name>A0A8S1MLQ0_PARPR</name>
<dbReference type="EMBL" id="CAJJDM010000066">
    <property type="protein sequence ID" value="CAD8080569.1"/>
    <property type="molecule type" value="Genomic_DNA"/>
</dbReference>
<dbReference type="GO" id="GO:0015250">
    <property type="term" value="F:water channel activity"/>
    <property type="evidence" value="ECO:0007669"/>
    <property type="project" value="UniProtKB-ARBA"/>
</dbReference>
<evidence type="ECO:0000256" key="2">
    <source>
        <dbReference type="ARBA" id="ARBA00022448"/>
    </source>
</evidence>
<keyword evidence="4" id="KW-0472">Membrane</keyword>